<keyword evidence="1" id="KW-1133">Transmembrane helix</keyword>
<evidence type="ECO:0000313" key="2">
    <source>
        <dbReference type="EMBL" id="AIG98078.1"/>
    </source>
</evidence>
<organism evidence="2 3">
    <name type="scientific">Archaeoglobus fulgidus DSM 8774</name>
    <dbReference type="NCBI Taxonomy" id="1344584"/>
    <lineage>
        <taxon>Archaea</taxon>
        <taxon>Methanobacteriati</taxon>
        <taxon>Methanobacteriota</taxon>
        <taxon>Archaeoglobi</taxon>
        <taxon>Archaeoglobales</taxon>
        <taxon>Archaeoglobaceae</taxon>
        <taxon>Archaeoglobus</taxon>
    </lineage>
</organism>
<sequence length="40" mass="4399">MFPADVILQCFGFSVGIALVGYVISLFLDWSEEEGDEDDA</sequence>
<dbReference type="Proteomes" id="UP000028501">
    <property type="component" value="Chromosome"/>
</dbReference>
<protein>
    <submittedName>
        <fullName evidence="2">Uncharacterized protein</fullName>
    </submittedName>
</protein>
<keyword evidence="1" id="KW-0472">Membrane</keyword>
<evidence type="ECO:0000313" key="3">
    <source>
        <dbReference type="Proteomes" id="UP000028501"/>
    </source>
</evidence>
<reference evidence="2 3" key="1">
    <citation type="submission" date="2013-07" db="EMBL/GenBank/DDBJ databases">
        <title>Genome of Archaeoglobus fulgidus.</title>
        <authorList>
            <person name="Fiebig A."/>
            <person name="Birkeland N.-K."/>
        </authorList>
    </citation>
    <scope>NUCLEOTIDE SEQUENCE [LARGE SCALE GENOMIC DNA]</scope>
    <source>
        <strain evidence="2 3">DSM 8774</strain>
    </source>
</reference>
<name>A0A075WKL3_ARCFL</name>
<gene>
    <name evidence="2" type="ORF">AFULGI_00013030</name>
</gene>
<dbReference type="KEGG" id="afg:AFULGI_00013030"/>
<dbReference type="EMBL" id="CP006577">
    <property type="protein sequence ID" value="AIG98078.1"/>
    <property type="molecule type" value="Genomic_DNA"/>
</dbReference>
<dbReference type="HOGENOM" id="CLU_3282642_0_0_2"/>
<accession>A0A075WKL3</accession>
<evidence type="ECO:0000256" key="1">
    <source>
        <dbReference type="SAM" id="Phobius"/>
    </source>
</evidence>
<dbReference type="RefSeq" id="WP_010878699.1">
    <property type="nucleotide sequence ID" value="NZ_CP006577.1"/>
</dbReference>
<feature type="transmembrane region" description="Helical" evidence="1">
    <location>
        <begin position="6"/>
        <end position="28"/>
    </location>
</feature>
<dbReference type="AlphaFoldDB" id="A0A075WKL3"/>
<keyword evidence="1" id="KW-0812">Transmembrane</keyword>
<dbReference type="GeneID" id="77136214"/>
<proteinExistence type="predicted"/>
<dbReference type="SMR" id="A0A075WKL3"/>